<dbReference type="Proteomes" id="UP000051922">
    <property type="component" value="Unassembled WGS sequence"/>
</dbReference>
<dbReference type="PATRIC" id="fig|1423783.4.peg.1254"/>
<dbReference type="Pfam" id="PF00480">
    <property type="entry name" value="ROK"/>
    <property type="match status" value="1"/>
</dbReference>
<dbReference type="AlphaFoldDB" id="A0A0R1TXG1"/>
<dbReference type="STRING" id="1423783.FC50_GL001213"/>
<evidence type="ECO:0000313" key="3">
    <source>
        <dbReference type="Proteomes" id="UP000051922"/>
    </source>
</evidence>
<protein>
    <recommendedName>
        <fullName evidence="4">ROK family protein</fullName>
    </recommendedName>
</protein>
<evidence type="ECO:0008006" key="4">
    <source>
        <dbReference type="Google" id="ProtNLM"/>
    </source>
</evidence>
<dbReference type="EMBL" id="AZFJ01000049">
    <property type="protein sequence ID" value="KRL85821.1"/>
    <property type="molecule type" value="Genomic_DNA"/>
</dbReference>
<proteinExistence type="inferred from homology"/>
<dbReference type="Gene3D" id="3.30.420.40">
    <property type="match status" value="2"/>
</dbReference>
<accession>A0A0R1TXG1</accession>
<name>A0A0R1TXG1_9LACO</name>
<dbReference type="InterPro" id="IPR000600">
    <property type="entry name" value="ROK"/>
</dbReference>
<dbReference type="InterPro" id="IPR043129">
    <property type="entry name" value="ATPase_NBD"/>
</dbReference>
<reference evidence="2 3" key="1">
    <citation type="journal article" date="2015" name="Genome Announc.">
        <title>Expanding the biotechnology potential of lactobacilli through comparative genomics of 213 strains and associated genera.</title>
        <authorList>
            <person name="Sun Z."/>
            <person name="Harris H.M."/>
            <person name="McCann A."/>
            <person name="Guo C."/>
            <person name="Argimon S."/>
            <person name="Zhang W."/>
            <person name="Yang X."/>
            <person name="Jeffery I.B."/>
            <person name="Cooney J.C."/>
            <person name="Kagawa T.F."/>
            <person name="Liu W."/>
            <person name="Song Y."/>
            <person name="Salvetti E."/>
            <person name="Wrobel A."/>
            <person name="Rasinkangas P."/>
            <person name="Parkhill J."/>
            <person name="Rea M.C."/>
            <person name="O'Sullivan O."/>
            <person name="Ritari J."/>
            <person name="Douillard F.P."/>
            <person name="Paul Ross R."/>
            <person name="Yang R."/>
            <person name="Briner A.E."/>
            <person name="Felis G.E."/>
            <person name="de Vos W.M."/>
            <person name="Barrangou R."/>
            <person name="Klaenhammer T.R."/>
            <person name="Caufield P.W."/>
            <person name="Cui Y."/>
            <person name="Zhang H."/>
            <person name="O'Toole P.W."/>
        </authorList>
    </citation>
    <scope>NUCLEOTIDE SEQUENCE [LARGE SCALE GENOMIC DNA]</scope>
    <source>
        <strain evidence="2 3">DSM 15945</strain>
    </source>
</reference>
<gene>
    <name evidence="2" type="ORF">FC50_GL001213</name>
</gene>
<dbReference type="PANTHER" id="PTHR18964:SF149">
    <property type="entry name" value="BIFUNCTIONAL UDP-N-ACETYLGLUCOSAMINE 2-EPIMERASE_N-ACETYLMANNOSAMINE KINASE"/>
    <property type="match status" value="1"/>
</dbReference>
<keyword evidence="3" id="KW-1185">Reference proteome</keyword>
<comment type="similarity">
    <text evidence="1">Belongs to the ROK (NagC/XylR) family.</text>
</comment>
<evidence type="ECO:0000313" key="2">
    <source>
        <dbReference type="EMBL" id="KRL85821.1"/>
    </source>
</evidence>
<dbReference type="OrthoDB" id="9796533at2"/>
<dbReference type="PANTHER" id="PTHR18964">
    <property type="entry name" value="ROK (REPRESSOR, ORF, KINASE) FAMILY"/>
    <property type="match status" value="1"/>
</dbReference>
<dbReference type="RefSeq" id="WP_054649061.1">
    <property type="nucleotide sequence ID" value="NZ_AZFJ01000049.1"/>
</dbReference>
<sequence>MTTNIPTVLAIDQGGTKIVVAEVDRQGHLHQQMKFASDVGTQALATKQIINAIDNYLSHPHYGQIQQISVSTVGRINADTGYWYEIDPGRCEPIDLAGAITEQFGIPAIAANDVYSATYAENKVGIGRGTADFIYLNLGTGIAGRIVENNRILTGAHFDAGEVGHMSVDIHSTDKCVCGRYGCVEPIASGLGISTKARVLIEEGAKTELKVEENGRVGAEQLFSAYDNGDLVAIEVMDEALIALAVLIENLIRTSDPDAVVIGGGTSNGNWLIDRICARITPETTRLMKMGIVKSQINPNNISIVGAGLRGFETGVKVDVNSRGIAEDK</sequence>
<comment type="caution">
    <text evidence="2">The sequence shown here is derived from an EMBL/GenBank/DDBJ whole genome shotgun (WGS) entry which is preliminary data.</text>
</comment>
<evidence type="ECO:0000256" key="1">
    <source>
        <dbReference type="ARBA" id="ARBA00006479"/>
    </source>
</evidence>
<organism evidence="2 3">
    <name type="scientific">Lacticaseibacillus pantheris DSM 15945 = JCM 12539 = NBRC 106106</name>
    <dbReference type="NCBI Taxonomy" id="1423783"/>
    <lineage>
        <taxon>Bacteria</taxon>
        <taxon>Bacillati</taxon>
        <taxon>Bacillota</taxon>
        <taxon>Bacilli</taxon>
        <taxon>Lactobacillales</taxon>
        <taxon>Lactobacillaceae</taxon>
        <taxon>Lacticaseibacillus</taxon>
    </lineage>
</organism>
<dbReference type="SUPFAM" id="SSF53067">
    <property type="entry name" value="Actin-like ATPase domain"/>
    <property type="match status" value="1"/>
</dbReference>